<keyword evidence="2" id="KW-1185">Reference proteome</keyword>
<name>A0A6C0GUF0_9BACT</name>
<proteinExistence type="predicted"/>
<evidence type="ECO:0000313" key="1">
    <source>
        <dbReference type="EMBL" id="QHT71839.1"/>
    </source>
</evidence>
<sequence length="126" mass="14838">MPEEDEDFLNKSGLSWETILEGSQKWLLVYNYPLPVGYNIDKADFALRIDACYPSTQIDMIYFSPHLSRRDGKIINNLTTLPIDAKTWQQWSRHRTSENPWEPGVDNVSTHIELMLYCLKQEFNKR</sequence>
<dbReference type="EMBL" id="CP048222">
    <property type="protein sequence ID" value="QHT71839.1"/>
    <property type="molecule type" value="Genomic_DNA"/>
</dbReference>
<dbReference type="KEGG" id="rhoz:GXP67_01185"/>
<accession>A0A6C0GUF0</accession>
<dbReference type="Pfam" id="PF14462">
    <property type="entry name" value="Prok-E2_E"/>
    <property type="match status" value="1"/>
</dbReference>
<gene>
    <name evidence="1" type="ORF">GXP67_01185</name>
</gene>
<dbReference type="Proteomes" id="UP000480178">
    <property type="component" value="Chromosome"/>
</dbReference>
<dbReference type="AlphaFoldDB" id="A0A6C0GUF0"/>
<evidence type="ECO:0000313" key="2">
    <source>
        <dbReference type="Proteomes" id="UP000480178"/>
    </source>
</evidence>
<reference evidence="1 2" key="1">
    <citation type="submission" date="2020-01" db="EMBL/GenBank/DDBJ databases">
        <authorList>
            <person name="Kim M.K."/>
        </authorList>
    </citation>
    <scope>NUCLEOTIDE SEQUENCE [LARGE SCALE GENOMIC DNA]</scope>
    <source>
        <strain evidence="1 2">172606-1</strain>
    </source>
</reference>
<organism evidence="1 2">
    <name type="scientific">Rhodocytophaga rosea</name>
    <dbReference type="NCBI Taxonomy" id="2704465"/>
    <lineage>
        <taxon>Bacteria</taxon>
        <taxon>Pseudomonadati</taxon>
        <taxon>Bacteroidota</taxon>
        <taxon>Cytophagia</taxon>
        <taxon>Cytophagales</taxon>
        <taxon>Rhodocytophagaceae</taxon>
        <taxon>Rhodocytophaga</taxon>
    </lineage>
</organism>
<dbReference type="InterPro" id="IPR025701">
    <property type="entry name" value="UBQ-conjugat_E2_E"/>
</dbReference>
<protein>
    <submittedName>
        <fullName evidence="1">Uncharacterized protein</fullName>
    </submittedName>
</protein>